<reference evidence="1" key="1">
    <citation type="submission" date="2014-09" db="EMBL/GenBank/DDBJ databases">
        <authorList>
            <person name="Magalhaes I.L.F."/>
            <person name="Oliveira U."/>
            <person name="Santos F.R."/>
            <person name="Vidigal T.H.D.A."/>
            <person name="Brescovit A.D."/>
            <person name="Santos A.J."/>
        </authorList>
    </citation>
    <scope>NUCLEOTIDE SEQUENCE</scope>
    <source>
        <tissue evidence="1">Shoot tissue taken approximately 20 cm above the soil surface</tissue>
    </source>
</reference>
<name>A0A0A9SPD9_ARUDO</name>
<organism evidence="1">
    <name type="scientific">Arundo donax</name>
    <name type="common">Giant reed</name>
    <name type="synonym">Donax arundinaceus</name>
    <dbReference type="NCBI Taxonomy" id="35708"/>
    <lineage>
        <taxon>Eukaryota</taxon>
        <taxon>Viridiplantae</taxon>
        <taxon>Streptophyta</taxon>
        <taxon>Embryophyta</taxon>
        <taxon>Tracheophyta</taxon>
        <taxon>Spermatophyta</taxon>
        <taxon>Magnoliopsida</taxon>
        <taxon>Liliopsida</taxon>
        <taxon>Poales</taxon>
        <taxon>Poaceae</taxon>
        <taxon>PACMAD clade</taxon>
        <taxon>Arundinoideae</taxon>
        <taxon>Arundineae</taxon>
        <taxon>Arundo</taxon>
    </lineage>
</organism>
<reference evidence="1" key="2">
    <citation type="journal article" date="2015" name="Data Brief">
        <title>Shoot transcriptome of the giant reed, Arundo donax.</title>
        <authorList>
            <person name="Barrero R.A."/>
            <person name="Guerrero F.D."/>
            <person name="Moolhuijzen P."/>
            <person name="Goolsby J.A."/>
            <person name="Tidwell J."/>
            <person name="Bellgard S.E."/>
            <person name="Bellgard M.I."/>
        </authorList>
    </citation>
    <scope>NUCLEOTIDE SEQUENCE</scope>
    <source>
        <tissue evidence="1">Shoot tissue taken approximately 20 cm above the soil surface</tissue>
    </source>
</reference>
<proteinExistence type="predicted"/>
<sequence length="50" mass="5734">MLSNIKNSSIEYQEGFPILISYQQNSFCTNAIPRTSQFLPSQNHQTITNE</sequence>
<dbReference type="AlphaFoldDB" id="A0A0A9SPD9"/>
<evidence type="ECO:0000313" key="1">
    <source>
        <dbReference type="EMBL" id="JAD25741.1"/>
    </source>
</evidence>
<accession>A0A0A9SPD9</accession>
<protein>
    <submittedName>
        <fullName evidence="1">Uncharacterized protein</fullName>
    </submittedName>
</protein>
<dbReference type="EMBL" id="GBRH01272154">
    <property type="protein sequence ID" value="JAD25741.1"/>
    <property type="molecule type" value="Transcribed_RNA"/>
</dbReference>